<comment type="pathway">
    <text evidence="2">Amino-acid biosynthesis; L-methionine biosynthesis via salvage pathway; L-methionine from S-methyl-5-thio-alpha-D-ribose 1-phosphate: step 1/6.</text>
</comment>
<evidence type="ECO:0000256" key="2">
    <source>
        <dbReference type="HAMAP-Rule" id="MF_01678"/>
    </source>
</evidence>
<dbReference type="InterPro" id="IPR000649">
    <property type="entry name" value="IF-2B-related"/>
</dbReference>
<dbReference type="FunFam" id="3.40.50.10470:FF:000006">
    <property type="entry name" value="Methylthioribose-1-phosphate isomerase"/>
    <property type="match status" value="1"/>
</dbReference>
<dbReference type="Gene3D" id="3.40.50.10470">
    <property type="entry name" value="Translation initiation factor eif-2b, domain 2"/>
    <property type="match status" value="1"/>
</dbReference>
<dbReference type="PANTHER" id="PTHR43475:SF1">
    <property type="entry name" value="METHYLTHIORIBOSE-1-PHOSPHATE ISOMERASE"/>
    <property type="match status" value="1"/>
</dbReference>
<protein>
    <recommendedName>
        <fullName evidence="2">Methylthioribose-1-phosphate isomerase</fullName>
        <shortName evidence="2">M1Pi</shortName>
        <shortName evidence="2">MTR-1-P isomerase</shortName>
        <ecNumber evidence="2">5.3.1.23</ecNumber>
    </recommendedName>
    <alternativeName>
        <fullName evidence="2">S-methyl-5-thioribose-1-phosphate isomerase</fullName>
    </alternativeName>
</protein>
<dbReference type="Gene3D" id="1.20.120.420">
    <property type="entry name" value="translation initiation factor eif-2b, domain 1"/>
    <property type="match status" value="1"/>
</dbReference>
<feature type="binding site" evidence="2">
    <location>
        <begin position="48"/>
        <end position="50"/>
    </location>
    <ligand>
        <name>substrate</name>
    </ligand>
</feature>
<dbReference type="PANTHER" id="PTHR43475">
    <property type="entry name" value="METHYLTHIORIBOSE-1-PHOSPHATE ISOMERASE"/>
    <property type="match status" value="1"/>
</dbReference>
<dbReference type="FunFam" id="1.20.120.420:FF:000003">
    <property type="entry name" value="Methylthioribose-1-phosphate isomerase"/>
    <property type="match status" value="1"/>
</dbReference>
<organism evidence="3 4">
    <name type="scientific">Candidatus Aphodenecus pullistercoris</name>
    <dbReference type="NCBI Taxonomy" id="2840669"/>
    <lineage>
        <taxon>Bacteria</taxon>
        <taxon>Pseudomonadati</taxon>
        <taxon>Spirochaetota</taxon>
        <taxon>Spirochaetia</taxon>
        <taxon>Spirochaetales</taxon>
        <taxon>Candidatus Aphodenecus</taxon>
    </lineage>
</organism>
<reference evidence="3" key="1">
    <citation type="submission" date="2020-10" db="EMBL/GenBank/DDBJ databases">
        <authorList>
            <person name="Gilroy R."/>
        </authorList>
    </citation>
    <scope>NUCLEOTIDE SEQUENCE</scope>
    <source>
        <strain evidence="3">11167</strain>
    </source>
</reference>
<comment type="catalytic activity">
    <reaction evidence="2">
        <text>5-(methylsulfanyl)-alpha-D-ribose 1-phosphate = 5-(methylsulfanyl)-D-ribulose 1-phosphate</text>
        <dbReference type="Rhea" id="RHEA:19989"/>
        <dbReference type="ChEBI" id="CHEBI:58533"/>
        <dbReference type="ChEBI" id="CHEBI:58548"/>
        <dbReference type="EC" id="5.3.1.23"/>
    </reaction>
</comment>
<dbReference type="NCBIfam" id="NF004326">
    <property type="entry name" value="PRK05720.1"/>
    <property type="match status" value="1"/>
</dbReference>
<dbReference type="EMBL" id="JADIMU010000064">
    <property type="protein sequence ID" value="MBO8443921.1"/>
    <property type="molecule type" value="Genomic_DNA"/>
</dbReference>
<keyword evidence="2" id="KW-0486">Methionine biosynthesis</keyword>
<dbReference type="AlphaFoldDB" id="A0A9D9ECD2"/>
<dbReference type="GO" id="GO:0046523">
    <property type="term" value="F:S-methyl-5-thioribose-1-phosphate isomerase activity"/>
    <property type="evidence" value="ECO:0007669"/>
    <property type="project" value="UniProtKB-UniRule"/>
</dbReference>
<dbReference type="InterPro" id="IPR005251">
    <property type="entry name" value="IF-M1Pi"/>
</dbReference>
<dbReference type="InterPro" id="IPR027363">
    <property type="entry name" value="M1Pi_N"/>
</dbReference>
<dbReference type="HAMAP" id="MF_01678">
    <property type="entry name" value="Salvage_MtnA"/>
    <property type="match status" value="1"/>
</dbReference>
<evidence type="ECO:0000313" key="3">
    <source>
        <dbReference type="EMBL" id="MBO8443921.1"/>
    </source>
</evidence>
<proteinExistence type="inferred from homology"/>
<dbReference type="InterPro" id="IPR037171">
    <property type="entry name" value="NagB/RpiA_transferase-like"/>
</dbReference>
<comment type="function">
    <text evidence="2">Catalyzes the interconversion of methylthioribose-1-phosphate (MTR-1-P) into methylthioribulose-1-phosphate (MTRu-1-P).</text>
</comment>
<reference evidence="3" key="2">
    <citation type="journal article" date="2021" name="PeerJ">
        <title>Extensive microbial diversity within the chicken gut microbiome revealed by metagenomics and culture.</title>
        <authorList>
            <person name="Gilroy R."/>
            <person name="Ravi A."/>
            <person name="Getino M."/>
            <person name="Pursley I."/>
            <person name="Horton D.L."/>
            <person name="Alikhan N.F."/>
            <person name="Baker D."/>
            <person name="Gharbi K."/>
            <person name="Hall N."/>
            <person name="Watson M."/>
            <person name="Adriaenssens E.M."/>
            <person name="Foster-Nyarko E."/>
            <person name="Jarju S."/>
            <person name="Secka A."/>
            <person name="Antonio M."/>
            <person name="Oren A."/>
            <person name="Chaudhuri R.R."/>
            <person name="La Ragione R."/>
            <person name="Hildebrand F."/>
            <person name="Pallen M.J."/>
        </authorList>
    </citation>
    <scope>NUCLEOTIDE SEQUENCE</scope>
    <source>
        <strain evidence="3">11167</strain>
    </source>
</reference>
<feature type="binding site" evidence="2">
    <location>
        <position position="86"/>
    </location>
    <ligand>
        <name>substrate</name>
    </ligand>
</feature>
<keyword evidence="1 2" id="KW-0413">Isomerase</keyword>
<feature type="binding site" evidence="2">
    <location>
        <position position="188"/>
    </location>
    <ligand>
        <name>substrate</name>
    </ligand>
</feature>
<evidence type="ECO:0000313" key="4">
    <source>
        <dbReference type="Proteomes" id="UP000823633"/>
    </source>
</evidence>
<dbReference type="InterPro" id="IPR011559">
    <property type="entry name" value="Initiation_fac_2B_a/b/d"/>
</dbReference>
<dbReference type="EC" id="5.3.1.23" evidence="2"/>
<keyword evidence="2" id="KW-0028">Amino-acid biosynthesis</keyword>
<feature type="binding site" evidence="2">
    <location>
        <begin position="239"/>
        <end position="240"/>
    </location>
    <ligand>
        <name>substrate</name>
    </ligand>
</feature>
<accession>A0A9D9ECD2</accession>
<dbReference type="SUPFAM" id="SSF100950">
    <property type="entry name" value="NagB/RpiA/CoA transferase-like"/>
    <property type="match status" value="1"/>
</dbReference>
<sequence>MKEDFKALEMRGDELVLLDQRLLPTVVEDFVCHTVEDVYFAIRDMVVRGAPAIGGAAGYGVLFAAREAKGDIEAFRRSCEHLIAARPTAVNLSWAVRRVAKVAEESGLDEERIRAEADAIVAEDIAMNHRIGEIGSSLIRPGATILTHCNTGALATCGWGTALGVIKTAWSKGLVKHVYADETRPRFQGARLTAWELVRAGIPATLIPDSAAATLIRDGRIDCVILGADRITANGDVANKLGTFALSCICKLYGVPFYSAAPTSTIDFDMASGDMIEIEERPQDEVTHVNGSQVAASGIGVYNPAFDVTPHSNVTGIITEEGIIREPYDVNIAALRRRLGR</sequence>
<feature type="active site" description="Proton donor" evidence="2">
    <location>
        <position position="229"/>
    </location>
</feature>
<evidence type="ECO:0000256" key="1">
    <source>
        <dbReference type="ARBA" id="ARBA00023235"/>
    </source>
</evidence>
<dbReference type="GO" id="GO:0019509">
    <property type="term" value="P:L-methionine salvage from methylthioadenosine"/>
    <property type="evidence" value="ECO:0007669"/>
    <property type="project" value="UniProtKB-UniRule"/>
</dbReference>
<comment type="similarity">
    <text evidence="2">Belongs to the EIF-2B alpha/beta/delta subunits family. MtnA subfamily.</text>
</comment>
<dbReference type="Proteomes" id="UP000823633">
    <property type="component" value="Unassembled WGS sequence"/>
</dbReference>
<feature type="site" description="Transition state stabilizer" evidence="2">
    <location>
        <position position="149"/>
    </location>
</feature>
<comment type="caution">
    <text evidence="3">The sequence shown here is derived from an EMBL/GenBank/DDBJ whole genome shotgun (WGS) entry which is preliminary data.</text>
</comment>
<dbReference type="Pfam" id="PF01008">
    <property type="entry name" value="IF-2B"/>
    <property type="match status" value="1"/>
</dbReference>
<dbReference type="NCBIfam" id="TIGR00524">
    <property type="entry name" value="eIF-2B_rel"/>
    <property type="match status" value="1"/>
</dbReference>
<dbReference type="NCBIfam" id="TIGR00512">
    <property type="entry name" value="salvage_mtnA"/>
    <property type="match status" value="1"/>
</dbReference>
<dbReference type="InterPro" id="IPR042529">
    <property type="entry name" value="IF_2B-like_C"/>
</dbReference>
<name>A0A9D9ECD2_9SPIR</name>
<gene>
    <name evidence="2 3" type="primary">mtnA</name>
    <name evidence="3" type="ORF">IAC42_09250</name>
</gene>